<name>A0A7Y8G7A5_9PSED</name>
<gene>
    <name evidence="2" type="ORF">HX893_27875</name>
</gene>
<protein>
    <submittedName>
        <fullName evidence="2">Uncharacterized protein</fullName>
    </submittedName>
</protein>
<sequence>MSEDRLKKGSEQKAATFMGWGKLGALALAISAPIFYLNGKAYHEGYLSYLNLDPSMFPLQATEYIGETAVAWFRVVVSWFTSGLDSLGRNWLLALLGMVGLSLIFGLVDFMTDRTGSVNQRNQKPIKAKKRSFLKSWRRAGLFLFVGSYGVFIILCLISMSLAMVIMPFSDAGRETAREDVKQGFSDSPVVTLKLPGSEEVTQFRIIQCSDKFCGLFANGRAYTVPVSAVTWAVSGMPGVKTGG</sequence>
<dbReference type="Proteomes" id="UP000585226">
    <property type="component" value="Unassembled WGS sequence"/>
</dbReference>
<organism evidence="2 3">
    <name type="scientific">Pseudomonas reactans</name>
    <dbReference type="NCBI Taxonomy" id="117680"/>
    <lineage>
        <taxon>Bacteria</taxon>
        <taxon>Pseudomonadati</taxon>
        <taxon>Pseudomonadota</taxon>
        <taxon>Gammaproteobacteria</taxon>
        <taxon>Pseudomonadales</taxon>
        <taxon>Pseudomonadaceae</taxon>
        <taxon>Pseudomonas</taxon>
    </lineage>
</organism>
<keyword evidence="1" id="KW-1133">Transmembrane helix</keyword>
<feature type="transmembrane region" description="Helical" evidence="1">
    <location>
        <begin position="91"/>
        <end position="111"/>
    </location>
</feature>
<proteinExistence type="predicted"/>
<evidence type="ECO:0000256" key="1">
    <source>
        <dbReference type="SAM" id="Phobius"/>
    </source>
</evidence>
<dbReference type="EMBL" id="JACASD010000088">
    <property type="protein sequence ID" value="NWE91949.1"/>
    <property type="molecule type" value="Genomic_DNA"/>
</dbReference>
<comment type="caution">
    <text evidence="2">The sequence shown here is derived from an EMBL/GenBank/DDBJ whole genome shotgun (WGS) entry which is preliminary data.</text>
</comment>
<evidence type="ECO:0000313" key="2">
    <source>
        <dbReference type="EMBL" id="NWE91949.1"/>
    </source>
</evidence>
<feature type="transmembrane region" description="Helical" evidence="1">
    <location>
        <begin position="20"/>
        <end position="37"/>
    </location>
</feature>
<dbReference type="RefSeq" id="WP_177113989.1">
    <property type="nucleotide sequence ID" value="NZ_JACASD010000088.1"/>
</dbReference>
<reference evidence="2 3" key="1">
    <citation type="submission" date="2020-04" db="EMBL/GenBank/DDBJ databases">
        <title>Molecular characterization of pseudomonads from Agaricus bisporus reveal novel blotch 2 pathogens in Western Europe.</title>
        <authorList>
            <person name="Taparia T."/>
            <person name="Krijger M."/>
            <person name="Haynes E."/>
            <person name="Elpinstone J.G."/>
            <person name="Noble R."/>
            <person name="Van Der Wolf J."/>
        </authorList>
    </citation>
    <scope>NUCLEOTIDE SEQUENCE [LARGE SCALE GENOMIC DNA]</scope>
    <source>
        <strain evidence="2 3">P8021</strain>
    </source>
</reference>
<feature type="transmembrane region" description="Helical" evidence="1">
    <location>
        <begin position="140"/>
        <end position="167"/>
    </location>
</feature>
<evidence type="ECO:0000313" key="3">
    <source>
        <dbReference type="Proteomes" id="UP000585226"/>
    </source>
</evidence>
<dbReference type="AlphaFoldDB" id="A0A7Y8G7A5"/>
<keyword evidence="1" id="KW-0812">Transmembrane</keyword>
<keyword evidence="1" id="KW-0472">Membrane</keyword>
<accession>A0A7Y8G7A5</accession>